<proteinExistence type="predicted"/>
<gene>
    <name evidence="3" type="ORF">NW766_008728</name>
</gene>
<accession>A0A9W8PM40</accession>
<dbReference type="Pfam" id="PF25485">
    <property type="entry name" value="DUF7908"/>
    <property type="match status" value="1"/>
</dbReference>
<evidence type="ECO:0000259" key="2">
    <source>
        <dbReference type="Pfam" id="PF25485"/>
    </source>
</evidence>
<reference evidence="3" key="1">
    <citation type="submission" date="2022-10" db="EMBL/GenBank/DDBJ databases">
        <title>Fusarium specimens isolated from Avocado Roots.</title>
        <authorList>
            <person name="Stajich J."/>
            <person name="Roper C."/>
            <person name="Heimlech-Rivalta G."/>
        </authorList>
    </citation>
    <scope>NUCLEOTIDE SEQUENCE</scope>
    <source>
        <strain evidence="3">CF00143</strain>
    </source>
</reference>
<feature type="domain" description="DUF7908" evidence="2">
    <location>
        <begin position="87"/>
        <end position="205"/>
    </location>
</feature>
<feature type="compositionally biased region" description="Polar residues" evidence="1">
    <location>
        <begin position="470"/>
        <end position="480"/>
    </location>
</feature>
<dbReference type="AlphaFoldDB" id="A0A9W8PM40"/>
<feature type="compositionally biased region" description="Polar residues" evidence="1">
    <location>
        <begin position="197"/>
        <end position="216"/>
    </location>
</feature>
<sequence length="570" mass="59487">MQRIPSEVVTEQSSRAAELSSDDPGLSTLDIEPTVAQSGSLAETLNPITEPVVDEAATSALSTELGSVISTDAIPTSSGFVEPAGRSVIFRISVVDNQKRTTNKRQAIGGFVGNDNPQSCTFAATFNLAEGQLFKDGAPIYYSGESYKELSGLDSPPSGSITKTFEGTGRLAFRNSALPNVTQCQDGRLIGDDDETSTPSETIPQDTATPSSTVTSGIEDATTVKVSRSSSYFPTQSELISNSHTSDAGASNIVSSDTTITDITITGITITDNTITDTTSTDTTNIDTNMMDTTTSDVPVTDTSMDTASLPSSTIVVDIATGDTTHITTTAASTATVEPSTTSSGAPDIACTNTNNPYTASNGVTFALTCNTYINAALLQDPYLSDFFSCMQACSKIQACVGVSSYRVSSTGSDCWLWSSFDVGSAQDDESWDVAIKDPVIADTTTAATGAETTDTSTAGTITTDVPAGDTTTSAVPTETSGLPTCGDLSNPVQVDDDTYDIFCGIYRLFFDATVIGIASFLDCIQACSQSNNCVGVIYQEDGGICYLGPEVFGDFFIDDGLSFAFRQGA</sequence>
<comment type="caution">
    <text evidence="3">The sequence shown here is derived from an EMBL/GenBank/DDBJ whole genome shotgun (WGS) entry which is preliminary data.</text>
</comment>
<evidence type="ECO:0000313" key="4">
    <source>
        <dbReference type="Proteomes" id="UP001152130"/>
    </source>
</evidence>
<feature type="compositionally biased region" description="Low complexity" evidence="1">
    <location>
        <begin position="447"/>
        <end position="464"/>
    </location>
</feature>
<keyword evidence="4" id="KW-1185">Reference proteome</keyword>
<organism evidence="3 4">
    <name type="scientific">Fusarium irregulare</name>
    <dbReference type="NCBI Taxonomy" id="2494466"/>
    <lineage>
        <taxon>Eukaryota</taxon>
        <taxon>Fungi</taxon>
        <taxon>Dikarya</taxon>
        <taxon>Ascomycota</taxon>
        <taxon>Pezizomycotina</taxon>
        <taxon>Sordariomycetes</taxon>
        <taxon>Hypocreomycetidae</taxon>
        <taxon>Hypocreales</taxon>
        <taxon>Nectriaceae</taxon>
        <taxon>Fusarium</taxon>
        <taxon>Fusarium incarnatum-equiseti species complex</taxon>
    </lineage>
</organism>
<name>A0A9W8PM40_9HYPO</name>
<evidence type="ECO:0000256" key="1">
    <source>
        <dbReference type="SAM" id="MobiDB-lite"/>
    </source>
</evidence>
<dbReference type="Proteomes" id="UP001152130">
    <property type="component" value="Unassembled WGS sequence"/>
</dbReference>
<evidence type="ECO:0000313" key="3">
    <source>
        <dbReference type="EMBL" id="KAJ4009608.1"/>
    </source>
</evidence>
<feature type="region of interest" description="Disordered" evidence="1">
    <location>
        <begin position="447"/>
        <end position="480"/>
    </location>
</feature>
<feature type="region of interest" description="Disordered" evidence="1">
    <location>
        <begin position="184"/>
        <end position="217"/>
    </location>
</feature>
<dbReference type="EMBL" id="JAPDHF010000013">
    <property type="protein sequence ID" value="KAJ4009608.1"/>
    <property type="molecule type" value="Genomic_DNA"/>
</dbReference>
<dbReference type="InterPro" id="IPR057230">
    <property type="entry name" value="DUF7908"/>
</dbReference>
<feature type="region of interest" description="Disordered" evidence="1">
    <location>
        <begin position="1"/>
        <end position="27"/>
    </location>
</feature>
<protein>
    <recommendedName>
        <fullName evidence="2">DUF7908 domain-containing protein</fullName>
    </recommendedName>
</protein>